<gene>
    <name evidence="6" type="ORF">CHH28_19305</name>
</gene>
<dbReference type="GO" id="GO:0046872">
    <property type="term" value="F:metal ion binding"/>
    <property type="evidence" value="ECO:0007669"/>
    <property type="project" value="UniProtKB-KW"/>
</dbReference>
<dbReference type="Proteomes" id="UP000202440">
    <property type="component" value="Chromosome"/>
</dbReference>
<dbReference type="NCBIfam" id="TIGR01460">
    <property type="entry name" value="HAD-SF-IIA"/>
    <property type="match status" value="1"/>
</dbReference>
<proteinExistence type="inferred from homology"/>
<dbReference type="PANTHER" id="PTHR19288:SF46">
    <property type="entry name" value="HALOACID DEHALOGENASE-LIKE HYDROLASE DOMAIN-CONTAINING PROTEIN 2"/>
    <property type="match status" value="1"/>
</dbReference>
<protein>
    <recommendedName>
        <fullName evidence="5">Haloacid dehalogenase-like hydrolase domain-containing protein 2</fullName>
    </recommendedName>
</protein>
<dbReference type="GO" id="GO:0016791">
    <property type="term" value="F:phosphatase activity"/>
    <property type="evidence" value="ECO:0007669"/>
    <property type="project" value="InterPro"/>
</dbReference>
<dbReference type="NCBIfam" id="TIGR01458">
    <property type="entry name" value="HAD-SF-IIA-hyp3"/>
    <property type="match status" value="1"/>
</dbReference>
<keyword evidence="3" id="KW-0479">Metal-binding</keyword>
<evidence type="ECO:0000256" key="1">
    <source>
        <dbReference type="ARBA" id="ARBA00001946"/>
    </source>
</evidence>
<dbReference type="SUPFAM" id="SSF56784">
    <property type="entry name" value="HAD-like"/>
    <property type="match status" value="1"/>
</dbReference>
<evidence type="ECO:0000256" key="3">
    <source>
        <dbReference type="ARBA" id="ARBA00022723"/>
    </source>
</evidence>
<sequence>MKAILFDIDGVLFSDNGAVDGASATLQWARRMQIPHLFVTNSTSISRAELLRRLQTLDPAITGDQLLTPATAVRHWLAQNPGIRLAMFVPQAVQNELADVASHREEECRGVVIGDLGPSWSYFHLNHAFRILMQRPGQMLLALGMTRYYRNDDSLQLDAGPFVKALEFASGQPALVFGKPASGFFQQALSLLGVDAADTLMVGDDLMSDVMAAQSCGLSGALVRTGKYRPEDEQGSVRAQHVLASVADVPTWWQRQHAA</sequence>
<comment type="similarity">
    <text evidence="2">Belongs to the HAD-like hydrolase superfamily.</text>
</comment>
<accession>A0A222FR31</accession>
<dbReference type="EMBL" id="CP022530">
    <property type="protein sequence ID" value="ASP40683.1"/>
    <property type="molecule type" value="Genomic_DNA"/>
</dbReference>
<evidence type="ECO:0000256" key="5">
    <source>
        <dbReference type="ARBA" id="ARBA00039666"/>
    </source>
</evidence>
<dbReference type="GO" id="GO:0005737">
    <property type="term" value="C:cytoplasm"/>
    <property type="evidence" value="ECO:0007669"/>
    <property type="project" value="TreeGrafter"/>
</dbReference>
<dbReference type="InterPro" id="IPR036412">
    <property type="entry name" value="HAD-like_sf"/>
</dbReference>
<dbReference type="RefSeq" id="WP_094061844.1">
    <property type="nucleotide sequence ID" value="NZ_CP022530.1"/>
</dbReference>
<evidence type="ECO:0000256" key="4">
    <source>
        <dbReference type="ARBA" id="ARBA00022842"/>
    </source>
</evidence>
<name>A0A222FR31_9GAMM</name>
<organism evidence="6 7">
    <name type="scientific">Bacterioplanes sanyensis</name>
    <dbReference type="NCBI Taxonomy" id="1249553"/>
    <lineage>
        <taxon>Bacteria</taxon>
        <taxon>Pseudomonadati</taxon>
        <taxon>Pseudomonadota</taxon>
        <taxon>Gammaproteobacteria</taxon>
        <taxon>Oceanospirillales</taxon>
        <taxon>Oceanospirillaceae</taxon>
        <taxon>Bacterioplanes</taxon>
    </lineage>
</organism>
<dbReference type="KEGG" id="bsan:CHH28_19305"/>
<dbReference type="InterPro" id="IPR006357">
    <property type="entry name" value="HAD-SF_hydro_IIA"/>
</dbReference>
<dbReference type="InterPro" id="IPR023214">
    <property type="entry name" value="HAD_sf"/>
</dbReference>
<dbReference type="InterPro" id="IPR006355">
    <property type="entry name" value="LHPP/HDHD2"/>
</dbReference>
<dbReference type="PANTHER" id="PTHR19288">
    <property type="entry name" value="4-NITROPHENYLPHOSPHATASE-RELATED"/>
    <property type="match status" value="1"/>
</dbReference>
<dbReference type="Gene3D" id="3.40.50.1000">
    <property type="entry name" value="HAD superfamily/HAD-like"/>
    <property type="match status" value="2"/>
</dbReference>
<keyword evidence="4" id="KW-0460">Magnesium</keyword>
<keyword evidence="6" id="KW-0378">Hydrolase</keyword>
<dbReference type="Pfam" id="PF13344">
    <property type="entry name" value="Hydrolase_6"/>
    <property type="match status" value="1"/>
</dbReference>
<comment type="cofactor">
    <cofactor evidence="1">
        <name>Mg(2+)</name>
        <dbReference type="ChEBI" id="CHEBI:18420"/>
    </cofactor>
</comment>
<dbReference type="Pfam" id="PF13242">
    <property type="entry name" value="Hydrolase_like"/>
    <property type="match status" value="1"/>
</dbReference>
<dbReference type="AlphaFoldDB" id="A0A222FR31"/>
<dbReference type="OrthoDB" id="148966at2"/>
<evidence type="ECO:0000313" key="6">
    <source>
        <dbReference type="EMBL" id="ASP40683.1"/>
    </source>
</evidence>
<keyword evidence="7" id="KW-1185">Reference proteome</keyword>
<reference evidence="6 7" key="1">
    <citation type="submission" date="2017-07" db="EMBL/GenBank/DDBJ databases">
        <title>Annotated genome sequence of Bacterioplanes sanyensis isolated from Red Sea.</title>
        <authorList>
            <person name="Rehman Z.U."/>
        </authorList>
    </citation>
    <scope>NUCLEOTIDE SEQUENCE [LARGE SCALE GENOMIC DNA]</scope>
    <source>
        <strain evidence="6 7">NV9</strain>
    </source>
</reference>
<evidence type="ECO:0000256" key="2">
    <source>
        <dbReference type="ARBA" id="ARBA00007958"/>
    </source>
</evidence>
<evidence type="ECO:0000313" key="7">
    <source>
        <dbReference type="Proteomes" id="UP000202440"/>
    </source>
</evidence>